<dbReference type="Proteomes" id="UP000801492">
    <property type="component" value="Unassembled WGS sequence"/>
</dbReference>
<protein>
    <submittedName>
        <fullName evidence="2">Uncharacterized protein</fullName>
    </submittedName>
</protein>
<dbReference type="OrthoDB" id="8300647at2759"/>
<name>A0A8K0D5W0_IGNLU</name>
<accession>A0A8K0D5W0</accession>
<organism evidence="2 3">
    <name type="scientific">Ignelater luminosus</name>
    <name type="common">Cucubano</name>
    <name type="synonym">Pyrophorus luminosus</name>
    <dbReference type="NCBI Taxonomy" id="2038154"/>
    <lineage>
        <taxon>Eukaryota</taxon>
        <taxon>Metazoa</taxon>
        <taxon>Ecdysozoa</taxon>
        <taxon>Arthropoda</taxon>
        <taxon>Hexapoda</taxon>
        <taxon>Insecta</taxon>
        <taxon>Pterygota</taxon>
        <taxon>Neoptera</taxon>
        <taxon>Endopterygota</taxon>
        <taxon>Coleoptera</taxon>
        <taxon>Polyphaga</taxon>
        <taxon>Elateriformia</taxon>
        <taxon>Elateroidea</taxon>
        <taxon>Elateridae</taxon>
        <taxon>Agrypninae</taxon>
        <taxon>Pyrophorini</taxon>
        <taxon>Ignelater</taxon>
    </lineage>
</organism>
<gene>
    <name evidence="2" type="ORF">ILUMI_06121</name>
</gene>
<proteinExistence type="predicted"/>
<evidence type="ECO:0000313" key="2">
    <source>
        <dbReference type="EMBL" id="KAF2900065.1"/>
    </source>
</evidence>
<keyword evidence="3" id="KW-1185">Reference proteome</keyword>
<sequence length="85" mass="9688">MTDEENSDGNIIEEVSFSETPKRNKDGYNQAKTLYTSAFDSNLEILVVQWSDSVVTMMTNSCTLLTLVSAKRYKMKERKDEAIKV</sequence>
<comment type="caution">
    <text evidence="2">The sequence shown here is derived from an EMBL/GenBank/DDBJ whole genome shotgun (WGS) entry which is preliminary data.</text>
</comment>
<evidence type="ECO:0000313" key="3">
    <source>
        <dbReference type="Proteomes" id="UP000801492"/>
    </source>
</evidence>
<dbReference type="AlphaFoldDB" id="A0A8K0D5W0"/>
<dbReference type="EMBL" id="VTPC01002427">
    <property type="protein sequence ID" value="KAF2900065.1"/>
    <property type="molecule type" value="Genomic_DNA"/>
</dbReference>
<feature type="region of interest" description="Disordered" evidence="1">
    <location>
        <begin position="1"/>
        <end position="25"/>
    </location>
</feature>
<reference evidence="2" key="1">
    <citation type="submission" date="2019-08" db="EMBL/GenBank/DDBJ databases">
        <title>The genome of the North American firefly Photinus pyralis.</title>
        <authorList>
            <consortium name="Photinus pyralis genome working group"/>
            <person name="Fallon T.R."/>
            <person name="Sander Lower S.E."/>
            <person name="Weng J.-K."/>
        </authorList>
    </citation>
    <scope>NUCLEOTIDE SEQUENCE</scope>
    <source>
        <strain evidence="2">TRF0915ILg1</strain>
        <tissue evidence="2">Whole body</tissue>
    </source>
</reference>
<evidence type="ECO:0000256" key="1">
    <source>
        <dbReference type="SAM" id="MobiDB-lite"/>
    </source>
</evidence>